<keyword evidence="2" id="KW-1185">Reference proteome</keyword>
<sequence>MQTTSKASLRRERLMSASRSVLVAGFGGNEDGLLSFDLFDGIIILFVFNLTICFIEENNTTSAAVANSSRFMAPKMALGNAYPSEIDEDLHSRQLVIYGRYAVPFLCPISSSQGCTDLELKSK</sequence>
<name>A0A7J7MNG3_9MAGN</name>
<evidence type="ECO:0000313" key="2">
    <source>
        <dbReference type="Proteomes" id="UP000541444"/>
    </source>
</evidence>
<comment type="caution">
    <text evidence="1">The sequence shown here is derived from an EMBL/GenBank/DDBJ whole genome shotgun (WGS) entry which is preliminary data.</text>
</comment>
<proteinExistence type="predicted"/>
<dbReference type="EMBL" id="JACGCM010001346">
    <property type="protein sequence ID" value="KAF6156330.1"/>
    <property type="molecule type" value="Genomic_DNA"/>
</dbReference>
<protein>
    <submittedName>
        <fullName evidence="1">Uncharacterized protein</fullName>
    </submittedName>
</protein>
<reference evidence="1 2" key="1">
    <citation type="journal article" date="2020" name="IScience">
        <title>Genome Sequencing of the Endangered Kingdonia uniflora (Circaeasteraceae, Ranunculales) Reveals Potential Mechanisms of Evolutionary Specialization.</title>
        <authorList>
            <person name="Sun Y."/>
            <person name="Deng T."/>
            <person name="Zhang A."/>
            <person name="Moore M.J."/>
            <person name="Landis J.B."/>
            <person name="Lin N."/>
            <person name="Zhang H."/>
            <person name="Zhang X."/>
            <person name="Huang J."/>
            <person name="Zhang X."/>
            <person name="Sun H."/>
            <person name="Wang H."/>
        </authorList>
    </citation>
    <scope>NUCLEOTIDE SEQUENCE [LARGE SCALE GENOMIC DNA]</scope>
    <source>
        <strain evidence="1">TB1705</strain>
        <tissue evidence="1">Leaf</tissue>
    </source>
</reference>
<dbReference type="Proteomes" id="UP000541444">
    <property type="component" value="Unassembled WGS sequence"/>
</dbReference>
<gene>
    <name evidence="1" type="ORF">GIB67_013774</name>
</gene>
<evidence type="ECO:0000313" key="1">
    <source>
        <dbReference type="EMBL" id="KAF6156330.1"/>
    </source>
</evidence>
<dbReference type="OrthoDB" id="10252231at2759"/>
<dbReference type="AlphaFoldDB" id="A0A7J7MNG3"/>
<accession>A0A7J7MNG3</accession>
<organism evidence="1 2">
    <name type="scientific">Kingdonia uniflora</name>
    <dbReference type="NCBI Taxonomy" id="39325"/>
    <lineage>
        <taxon>Eukaryota</taxon>
        <taxon>Viridiplantae</taxon>
        <taxon>Streptophyta</taxon>
        <taxon>Embryophyta</taxon>
        <taxon>Tracheophyta</taxon>
        <taxon>Spermatophyta</taxon>
        <taxon>Magnoliopsida</taxon>
        <taxon>Ranunculales</taxon>
        <taxon>Circaeasteraceae</taxon>
        <taxon>Kingdonia</taxon>
    </lineage>
</organism>